<name>A0A482VL22_ASBVE</name>
<sequence length="437" mass="50545">MDEEKQNLEQELDNLSHEDLCEITQSSLRRLIAADPLLQDLPGDVTTEEVLSQIAVAQGKSITVVVLRHFETPLSVVVSEIPQQGTTVRDLKRAIQRNFTLRQQRLRSKTKISWRYVWRTYDLLHWGEPMSKDGELVSAYGVVNRLFFGQLLVLLVHGKYPWLEQVVRQEKLTSGCDRFGVGGSQKVESAQLDHVLVDHKHKLLYCYVPKNVCRQVACTNWKRVLMVLTGTATSSNLVDIPGSMAHADNSTVRLSQLDDDDARYCLERYTIFIMVRHPFERLLSAYRNKFENTYTQYFQLRYGRNIIRKYRPNATVAELKSGVNVSFREFVWYILDGGAMANEHWEPVYNLCHPCSLNYSFIGRYETLVEDARALLDMVGAPSLNFPFTRPSNTSNKLKTYFQQLSMTDIQKLYNMYEFDFKLFGYTLEDLLGFDLP</sequence>
<evidence type="ECO:0000259" key="10">
    <source>
        <dbReference type="Pfam" id="PF18036"/>
    </source>
</evidence>
<organism evidence="11 12">
    <name type="scientific">Asbolus verrucosus</name>
    <name type="common">Desert ironclad beetle</name>
    <dbReference type="NCBI Taxonomy" id="1661398"/>
    <lineage>
        <taxon>Eukaryota</taxon>
        <taxon>Metazoa</taxon>
        <taxon>Ecdysozoa</taxon>
        <taxon>Arthropoda</taxon>
        <taxon>Hexapoda</taxon>
        <taxon>Insecta</taxon>
        <taxon>Pterygota</taxon>
        <taxon>Neoptera</taxon>
        <taxon>Endopterygota</taxon>
        <taxon>Coleoptera</taxon>
        <taxon>Polyphaga</taxon>
        <taxon>Cucujiformia</taxon>
        <taxon>Tenebrionidae</taxon>
        <taxon>Pimeliinae</taxon>
        <taxon>Asbolus</taxon>
    </lineage>
</organism>
<keyword evidence="3 9" id="KW-0808">Transferase</keyword>
<comment type="similarity">
    <text evidence="2 9">Belongs to the sulfotransferase 2 family.</text>
</comment>
<dbReference type="GO" id="GO:0000139">
    <property type="term" value="C:Golgi membrane"/>
    <property type="evidence" value="ECO:0007669"/>
    <property type="project" value="UniProtKB-SubCell"/>
</dbReference>
<keyword evidence="4" id="KW-0812">Transmembrane</keyword>
<dbReference type="SUPFAM" id="SSF52540">
    <property type="entry name" value="P-loop containing nucleoside triphosphate hydrolases"/>
    <property type="match status" value="1"/>
</dbReference>
<dbReference type="PANTHER" id="PTHR12137:SF54">
    <property type="entry name" value="CARBOHYDRATE SULFOTRANSFERASE"/>
    <property type="match status" value="1"/>
</dbReference>
<keyword evidence="6 9" id="KW-0333">Golgi apparatus</keyword>
<proteinExistence type="inferred from homology"/>
<dbReference type="InterPro" id="IPR027417">
    <property type="entry name" value="P-loop_NTPase"/>
</dbReference>
<evidence type="ECO:0000256" key="5">
    <source>
        <dbReference type="ARBA" id="ARBA00022989"/>
    </source>
</evidence>
<dbReference type="GO" id="GO:0008146">
    <property type="term" value="F:sulfotransferase activity"/>
    <property type="evidence" value="ECO:0007669"/>
    <property type="project" value="InterPro"/>
</dbReference>
<dbReference type="InterPro" id="IPR005331">
    <property type="entry name" value="Sulfotransferase"/>
</dbReference>
<gene>
    <name evidence="11" type="ORF">BDFB_001129</name>
</gene>
<dbReference type="STRING" id="1661398.A0A482VL22"/>
<keyword evidence="8 9" id="KW-0325">Glycoprotein</keyword>
<evidence type="ECO:0000256" key="6">
    <source>
        <dbReference type="ARBA" id="ARBA00023034"/>
    </source>
</evidence>
<evidence type="ECO:0000313" key="12">
    <source>
        <dbReference type="Proteomes" id="UP000292052"/>
    </source>
</evidence>
<evidence type="ECO:0000256" key="7">
    <source>
        <dbReference type="ARBA" id="ARBA00023136"/>
    </source>
</evidence>
<evidence type="ECO:0000256" key="8">
    <source>
        <dbReference type="ARBA" id="ARBA00023180"/>
    </source>
</evidence>
<evidence type="ECO:0000256" key="4">
    <source>
        <dbReference type="ARBA" id="ARBA00022692"/>
    </source>
</evidence>
<keyword evidence="9" id="KW-0119">Carbohydrate metabolism</keyword>
<evidence type="ECO:0000313" key="11">
    <source>
        <dbReference type="EMBL" id="RZC33217.1"/>
    </source>
</evidence>
<protein>
    <recommendedName>
        <fullName evidence="9">Carbohydrate sulfotransferase</fullName>
        <ecNumber evidence="9">2.8.2.-</ecNumber>
    </recommendedName>
</protein>
<dbReference type="InterPro" id="IPR029071">
    <property type="entry name" value="Ubiquitin-like_domsf"/>
</dbReference>
<dbReference type="GO" id="GO:0016051">
    <property type="term" value="P:carbohydrate biosynthetic process"/>
    <property type="evidence" value="ECO:0007669"/>
    <property type="project" value="InterPro"/>
</dbReference>
<dbReference type="InterPro" id="IPR040610">
    <property type="entry name" value="SNRNP25_ubiquitin"/>
</dbReference>
<keyword evidence="7" id="KW-0472">Membrane</keyword>
<dbReference type="CDD" id="cd17058">
    <property type="entry name" value="Ubl_SNRNP25"/>
    <property type="match status" value="1"/>
</dbReference>
<dbReference type="EMBL" id="QDEB01090792">
    <property type="protein sequence ID" value="RZC33217.1"/>
    <property type="molecule type" value="Genomic_DNA"/>
</dbReference>
<dbReference type="SUPFAM" id="SSF54236">
    <property type="entry name" value="Ubiquitin-like"/>
    <property type="match status" value="1"/>
</dbReference>
<keyword evidence="9" id="KW-0735">Signal-anchor</keyword>
<dbReference type="AlphaFoldDB" id="A0A482VL22"/>
<dbReference type="Gene3D" id="3.10.20.90">
    <property type="entry name" value="Phosphatidylinositol 3-kinase Catalytic Subunit, Chain A, domain 1"/>
    <property type="match status" value="1"/>
</dbReference>
<dbReference type="Pfam" id="PF18036">
    <property type="entry name" value="Ubiquitin_4"/>
    <property type="match status" value="1"/>
</dbReference>
<comment type="caution">
    <text evidence="11">The sequence shown here is derived from an EMBL/GenBank/DDBJ whole genome shotgun (WGS) entry which is preliminary data.</text>
</comment>
<comment type="subcellular location">
    <subcellularLocation>
        <location evidence="1 9">Golgi apparatus membrane</location>
        <topology evidence="1 9">Single-pass type II membrane protein</topology>
    </subcellularLocation>
</comment>
<keyword evidence="12" id="KW-1185">Reference proteome</keyword>
<dbReference type="Pfam" id="PF03567">
    <property type="entry name" value="Sulfotransfer_2"/>
    <property type="match status" value="1"/>
</dbReference>
<evidence type="ECO:0000256" key="9">
    <source>
        <dbReference type="RuleBase" id="RU364020"/>
    </source>
</evidence>
<evidence type="ECO:0000256" key="2">
    <source>
        <dbReference type="ARBA" id="ARBA00006339"/>
    </source>
</evidence>
<dbReference type="PANTHER" id="PTHR12137">
    <property type="entry name" value="CARBOHYDRATE SULFOTRANSFERASE"/>
    <property type="match status" value="1"/>
</dbReference>
<keyword evidence="5" id="KW-1133">Transmembrane helix</keyword>
<dbReference type="InterPro" id="IPR018011">
    <property type="entry name" value="Carb_sulfotrans_8-10"/>
</dbReference>
<evidence type="ECO:0000256" key="3">
    <source>
        <dbReference type="ARBA" id="ARBA00022679"/>
    </source>
</evidence>
<dbReference type="EC" id="2.8.2.-" evidence="9"/>
<evidence type="ECO:0000256" key="1">
    <source>
        <dbReference type="ARBA" id="ARBA00004323"/>
    </source>
</evidence>
<accession>A0A482VL22</accession>
<feature type="domain" description="SNRNP25 ubiquitin-like" evidence="10">
    <location>
        <begin position="62"/>
        <end position="145"/>
    </location>
</feature>
<dbReference type="Proteomes" id="UP000292052">
    <property type="component" value="Unassembled WGS sequence"/>
</dbReference>
<dbReference type="OrthoDB" id="2019940at2759"/>
<reference evidence="11 12" key="1">
    <citation type="submission" date="2017-03" db="EMBL/GenBank/DDBJ databases">
        <title>Genome of the blue death feigning beetle - Asbolus verrucosus.</title>
        <authorList>
            <person name="Rider S.D."/>
        </authorList>
    </citation>
    <scope>NUCLEOTIDE SEQUENCE [LARGE SCALE GENOMIC DNA]</scope>
    <source>
        <strain evidence="11">Butters</strain>
        <tissue evidence="11">Head and leg muscle</tissue>
    </source>
</reference>